<evidence type="ECO:0000313" key="2">
    <source>
        <dbReference type="Proteomes" id="UP000445000"/>
    </source>
</evidence>
<comment type="caution">
    <text evidence="1">The sequence shown here is derived from an EMBL/GenBank/DDBJ whole genome shotgun (WGS) entry which is preliminary data.</text>
</comment>
<reference evidence="2" key="1">
    <citation type="submission" date="2020-01" db="EMBL/GenBank/DDBJ databases">
        <title>'Steroidobacter agaridevorans' sp. nov., agar-degrading bacteria isolated from rhizosphere soils.</title>
        <authorList>
            <person name="Ikenaga M."/>
            <person name="Kataoka M."/>
            <person name="Murouchi A."/>
            <person name="Katsuragi S."/>
            <person name="Sakai M."/>
        </authorList>
    </citation>
    <scope>NUCLEOTIDE SEQUENCE [LARGE SCALE GENOMIC DNA]</scope>
    <source>
        <strain evidence="2">YU21-B</strain>
    </source>
</reference>
<name>A0A829YND0_9GAMM</name>
<accession>A0A829YND0</accession>
<dbReference type="InterPro" id="IPR007761">
    <property type="entry name" value="MtlR-like"/>
</dbReference>
<organism evidence="1 2">
    <name type="scientific">Steroidobacter agaridevorans</name>
    <dbReference type="NCBI Taxonomy" id="2695856"/>
    <lineage>
        <taxon>Bacteria</taxon>
        <taxon>Pseudomonadati</taxon>
        <taxon>Pseudomonadota</taxon>
        <taxon>Gammaproteobacteria</taxon>
        <taxon>Steroidobacterales</taxon>
        <taxon>Steroidobacteraceae</taxon>
        <taxon>Steroidobacter</taxon>
    </lineage>
</organism>
<dbReference type="PANTHER" id="PTHR37941:SF1">
    <property type="entry name" value="FUMARASE E-RELATED"/>
    <property type="match status" value="1"/>
</dbReference>
<dbReference type="RefSeq" id="WP_161816250.1">
    <property type="nucleotide sequence ID" value="NZ_BLJN01000009.1"/>
</dbReference>
<dbReference type="PANTHER" id="PTHR37941">
    <property type="entry name" value="FUMARASE E-RELATED"/>
    <property type="match status" value="1"/>
</dbReference>
<dbReference type="AlphaFoldDB" id="A0A829YND0"/>
<dbReference type="InterPro" id="IPR038026">
    <property type="entry name" value="MtlR-like_sf"/>
</dbReference>
<sequence>MTHDPSRTPEHPSPVDDPDLKRLLKQGQLLHAETDRGAVLVAAAILDELLREILLEFLVDCDTSKQLLSSERGGGKLSEYFARTNVAYALGLVSKSEMKNLLALGVLRNQFAHRWEIATFADLPEATAQLMVLFADEAEKDEPIRVRFNNVALSLLFALESRKLEARRERREAREERIVTRL</sequence>
<dbReference type="Proteomes" id="UP000445000">
    <property type="component" value="Unassembled WGS sequence"/>
</dbReference>
<dbReference type="EMBL" id="BLJN01000009">
    <property type="protein sequence ID" value="GFE84669.1"/>
    <property type="molecule type" value="Genomic_DNA"/>
</dbReference>
<dbReference type="Gene3D" id="1.20.120.330">
    <property type="entry name" value="Nucleotidyltransferases domain 2"/>
    <property type="match status" value="1"/>
</dbReference>
<dbReference type="SUPFAM" id="SSF158668">
    <property type="entry name" value="MtlR-like"/>
    <property type="match status" value="1"/>
</dbReference>
<evidence type="ECO:0000313" key="1">
    <source>
        <dbReference type="EMBL" id="GFE84669.1"/>
    </source>
</evidence>
<evidence type="ECO:0008006" key="3">
    <source>
        <dbReference type="Google" id="ProtNLM"/>
    </source>
</evidence>
<keyword evidence="2" id="KW-1185">Reference proteome</keyword>
<gene>
    <name evidence="1" type="ORF">GCM10011487_66690</name>
</gene>
<dbReference type="GO" id="GO:0045892">
    <property type="term" value="P:negative regulation of DNA-templated transcription"/>
    <property type="evidence" value="ECO:0007669"/>
    <property type="project" value="TreeGrafter"/>
</dbReference>
<proteinExistence type="predicted"/>
<protein>
    <recommendedName>
        <fullName evidence="3">Mannitol repressor protein</fullName>
    </recommendedName>
</protein>